<evidence type="ECO:0000256" key="1">
    <source>
        <dbReference type="ARBA" id="ARBA00022676"/>
    </source>
</evidence>
<evidence type="ECO:0000256" key="3">
    <source>
        <dbReference type="SAM" id="MobiDB-lite"/>
    </source>
</evidence>
<protein>
    <submittedName>
        <fullName evidence="5">Glycosyltransferase family 4 protein</fullName>
    </submittedName>
</protein>
<evidence type="ECO:0000256" key="2">
    <source>
        <dbReference type="ARBA" id="ARBA00022679"/>
    </source>
</evidence>
<feature type="domain" description="Glycosyltransferase subfamily 4-like N-terminal" evidence="4">
    <location>
        <begin position="45"/>
        <end position="190"/>
    </location>
</feature>
<dbReference type="Gene3D" id="3.40.50.2000">
    <property type="entry name" value="Glycogen Phosphorylase B"/>
    <property type="match status" value="2"/>
</dbReference>
<accession>A0A7T1T6S6</accession>
<dbReference type="AlphaFoldDB" id="A0A7T1T6S6"/>
<dbReference type="Pfam" id="PF13579">
    <property type="entry name" value="Glyco_trans_4_4"/>
    <property type="match status" value="1"/>
</dbReference>
<feature type="region of interest" description="Disordered" evidence="3">
    <location>
        <begin position="1"/>
        <end position="23"/>
    </location>
</feature>
<evidence type="ECO:0000313" key="5">
    <source>
        <dbReference type="EMBL" id="QPP07430.1"/>
    </source>
</evidence>
<dbReference type="PANTHER" id="PTHR45947:SF13">
    <property type="entry name" value="TRANSFERASE"/>
    <property type="match status" value="1"/>
</dbReference>
<keyword evidence="1" id="KW-0328">Glycosyltransferase</keyword>
<keyword evidence="2 5" id="KW-0808">Transferase</keyword>
<reference evidence="6" key="1">
    <citation type="submission" date="2020-02" db="EMBL/GenBank/DDBJ databases">
        <title>Streptomyces sp. ASO4wet.</title>
        <authorList>
            <person name="Risdian C."/>
            <person name="Landwehr W."/>
            <person name="Schupp P."/>
            <person name="Wink J."/>
        </authorList>
    </citation>
    <scope>NUCLEOTIDE SEQUENCE [LARGE SCALE GENOMIC DNA]</scope>
    <source>
        <strain evidence="6">ASO4wet</strain>
    </source>
</reference>
<evidence type="ECO:0000259" key="4">
    <source>
        <dbReference type="Pfam" id="PF13579"/>
    </source>
</evidence>
<sequence>MTSRTGTASHHSRATSHDEEGNTVLQPDRFDVTVMLDYYTPYVSGLTEAARLTAEGLAARGWKVAVACYQHDPELPRYEVVNGVHVFRAPVLAKISRGFISPQLPLLAGRLAARSDILHMHLPNPEAGFVAALRRRARLVVTYHIDVFLPDNPVNRFGMWAVDQTCKSAVRKADLVITNSEDQAHGSRIWPTIRRRRLEPISSPCVDRNGGTPSMRDGDGLHVGFMGRITVDKGIEYLIRAFRSHDDPDARLLIAGDYATVAGGSNIDQLRAEVGDDSRIRFTGLLRGEAVRDFYASIDVFALPSISESFGIVQVEAMMAGIPPVSTELPGSRYPVAATGFGRLVPPRDPDALREAIVELARMPAEDRESGREVATKLFGGEAFLDAHEEAFRQLLRGSRS</sequence>
<dbReference type="SUPFAM" id="SSF53756">
    <property type="entry name" value="UDP-Glycosyltransferase/glycogen phosphorylase"/>
    <property type="match status" value="1"/>
</dbReference>
<keyword evidence="6" id="KW-1185">Reference proteome</keyword>
<dbReference type="Proteomes" id="UP000595046">
    <property type="component" value="Chromosome"/>
</dbReference>
<dbReference type="PANTHER" id="PTHR45947">
    <property type="entry name" value="SULFOQUINOVOSYL TRANSFERASE SQD2"/>
    <property type="match status" value="1"/>
</dbReference>
<dbReference type="CDD" id="cd03801">
    <property type="entry name" value="GT4_PimA-like"/>
    <property type="match status" value="1"/>
</dbReference>
<dbReference type="InterPro" id="IPR050194">
    <property type="entry name" value="Glycosyltransferase_grp1"/>
</dbReference>
<dbReference type="InterPro" id="IPR028098">
    <property type="entry name" value="Glyco_trans_4-like_N"/>
</dbReference>
<proteinExistence type="predicted"/>
<dbReference type="Pfam" id="PF13692">
    <property type="entry name" value="Glyco_trans_1_4"/>
    <property type="match status" value="1"/>
</dbReference>
<dbReference type="EMBL" id="CP048882">
    <property type="protein sequence ID" value="QPP07430.1"/>
    <property type="molecule type" value="Genomic_DNA"/>
</dbReference>
<dbReference type="GO" id="GO:0016757">
    <property type="term" value="F:glycosyltransferase activity"/>
    <property type="evidence" value="ECO:0007669"/>
    <property type="project" value="UniProtKB-KW"/>
</dbReference>
<dbReference type="KEGG" id="sbat:G4Z16_14745"/>
<dbReference type="GO" id="GO:1901137">
    <property type="term" value="P:carbohydrate derivative biosynthetic process"/>
    <property type="evidence" value="ECO:0007669"/>
    <property type="project" value="UniProtKB-ARBA"/>
</dbReference>
<name>A0A7T1T6S6_9ACTN</name>
<evidence type="ECO:0000313" key="6">
    <source>
        <dbReference type="Proteomes" id="UP000595046"/>
    </source>
</evidence>
<organism evidence="5 6">
    <name type="scientific">Streptomyces bathyalis</name>
    <dbReference type="NCBI Taxonomy" id="2710756"/>
    <lineage>
        <taxon>Bacteria</taxon>
        <taxon>Bacillati</taxon>
        <taxon>Actinomycetota</taxon>
        <taxon>Actinomycetes</taxon>
        <taxon>Kitasatosporales</taxon>
        <taxon>Streptomycetaceae</taxon>
        <taxon>Streptomyces</taxon>
    </lineage>
</organism>
<gene>
    <name evidence="5" type="ORF">G4Z16_14745</name>
</gene>